<accession>A0A427YKW4</accession>
<dbReference type="AlphaFoldDB" id="A0A427YKW4"/>
<organism evidence="2 3">
    <name type="scientific">Saitozyma podzolica</name>
    <dbReference type="NCBI Taxonomy" id="1890683"/>
    <lineage>
        <taxon>Eukaryota</taxon>
        <taxon>Fungi</taxon>
        <taxon>Dikarya</taxon>
        <taxon>Basidiomycota</taxon>
        <taxon>Agaricomycotina</taxon>
        <taxon>Tremellomycetes</taxon>
        <taxon>Tremellales</taxon>
        <taxon>Trimorphomycetaceae</taxon>
        <taxon>Saitozyma</taxon>
    </lineage>
</organism>
<dbReference type="EMBL" id="RSCD01000007">
    <property type="protein sequence ID" value="RSH91745.1"/>
    <property type="molecule type" value="Genomic_DNA"/>
</dbReference>
<keyword evidence="3" id="KW-1185">Reference proteome</keyword>
<name>A0A427YKW4_9TREE</name>
<comment type="caution">
    <text evidence="2">The sequence shown here is derived from an EMBL/GenBank/DDBJ whole genome shotgun (WGS) entry which is preliminary data.</text>
</comment>
<dbReference type="STRING" id="1890683.A0A427YKW4"/>
<sequence length="85" mass="8747">MAPSPVSSALQASYDFSALSEYLANRAAVAAAASAPIVNSSKDGAKSGTKRKAPPASRGVEALKKVNTSSMSKLTSFFKPKDAKK</sequence>
<proteinExistence type="predicted"/>
<evidence type="ECO:0000313" key="3">
    <source>
        <dbReference type="Proteomes" id="UP000279259"/>
    </source>
</evidence>
<dbReference type="OrthoDB" id="29098at2759"/>
<reference evidence="2 3" key="1">
    <citation type="submission" date="2018-11" db="EMBL/GenBank/DDBJ databases">
        <title>Genome sequence of Saitozyma podzolica DSM 27192.</title>
        <authorList>
            <person name="Aliyu H."/>
            <person name="Gorte O."/>
            <person name="Ochsenreither K."/>
        </authorList>
    </citation>
    <scope>NUCLEOTIDE SEQUENCE [LARGE SCALE GENOMIC DNA]</scope>
    <source>
        <strain evidence="2 3">DSM 27192</strain>
    </source>
</reference>
<evidence type="ECO:0000256" key="1">
    <source>
        <dbReference type="SAM" id="MobiDB-lite"/>
    </source>
</evidence>
<feature type="region of interest" description="Disordered" evidence="1">
    <location>
        <begin position="39"/>
        <end position="65"/>
    </location>
</feature>
<evidence type="ECO:0000313" key="2">
    <source>
        <dbReference type="EMBL" id="RSH91745.1"/>
    </source>
</evidence>
<dbReference type="Proteomes" id="UP000279259">
    <property type="component" value="Unassembled WGS sequence"/>
</dbReference>
<gene>
    <name evidence="2" type="ORF">EHS25_009114</name>
</gene>
<protein>
    <submittedName>
        <fullName evidence="2">Uncharacterized protein</fullName>
    </submittedName>
</protein>